<organism evidence="1 2">
    <name type="scientific">Microbulbifer agarilyticus</name>
    <dbReference type="NCBI Taxonomy" id="260552"/>
    <lineage>
        <taxon>Bacteria</taxon>
        <taxon>Pseudomonadati</taxon>
        <taxon>Pseudomonadota</taxon>
        <taxon>Gammaproteobacteria</taxon>
        <taxon>Cellvibrionales</taxon>
        <taxon>Microbulbiferaceae</taxon>
        <taxon>Microbulbifer</taxon>
    </lineage>
</organism>
<dbReference type="KEGG" id="maga:Mag101_17065"/>
<reference evidence="1" key="1">
    <citation type="submission" date="2017-02" db="EMBL/GenBank/DDBJ databases">
        <title>Genome of Microbulbifer agarilyticus GP101.</title>
        <authorList>
            <person name="Jung J."/>
            <person name="Bae S.S."/>
            <person name="Baek K."/>
        </authorList>
    </citation>
    <scope>NUCLEOTIDE SEQUENCE [LARGE SCALE GENOMIC DNA]</scope>
    <source>
        <strain evidence="1">GP101</strain>
    </source>
</reference>
<evidence type="ECO:0000313" key="1">
    <source>
        <dbReference type="EMBL" id="AQQ69151.1"/>
    </source>
</evidence>
<dbReference type="EMBL" id="CP019650">
    <property type="protein sequence ID" value="AQQ69151.1"/>
    <property type="molecule type" value="Genomic_DNA"/>
</dbReference>
<dbReference type="Pfam" id="PF05787">
    <property type="entry name" value="PhoX"/>
    <property type="match status" value="1"/>
</dbReference>
<evidence type="ECO:0000313" key="2">
    <source>
        <dbReference type="Proteomes" id="UP000188219"/>
    </source>
</evidence>
<proteinExistence type="predicted"/>
<dbReference type="AlphaFoldDB" id="A0A1Q2M8Z1"/>
<protein>
    <submittedName>
        <fullName evidence="1">Cell surface protein</fullName>
    </submittedName>
</protein>
<dbReference type="PANTHER" id="PTHR35399:SF2">
    <property type="entry name" value="DUF839 DOMAIN-CONTAINING PROTEIN"/>
    <property type="match status" value="1"/>
</dbReference>
<keyword evidence="2" id="KW-1185">Reference proteome</keyword>
<dbReference type="STRING" id="260552.Mag101_17065"/>
<dbReference type="Proteomes" id="UP000188219">
    <property type="component" value="Chromosome"/>
</dbReference>
<dbReference type="InterPro" id="IPR008557">
    <property type="entry name" value="PhoX"/>
</dbReference>
<name>A0A1Q2M8Z1_9GAMM</name>
<gene>
    <name evidence="1" type="ORF">Mag101_17065</name>
</gene>
<dbReference type="PANTHER" id="PTHR35399">
    <property type="entry name" value="SLR8030 PROTEIN"/>
    <property type="match status" value="1"/>
</dbReference>
<dbReference type="RefSeq" id="WP_077407693.1">
    <property type="nucleotide sequence ID" value="NZ_CP019650.1"/>
</dbReference>
<accession>A0A1Q2M8Z1</accession>
<sequence length="586" mass="62026">MQLGESLFKKNMLAIAVLGALLVGGCADDGSNGLTGTDGVDGVDGADGIDGVDGNDGVDGTDGKDLTAVPALTRVATLPLGSEVTGVFKTDNGEVFFNVQHPSDTLPNGWNDAAVGAWTGVDIDNLDPRLESLPVPASDSAEAQIVQVATGDYQVLGRSGDTFAGALPFGFGAIVNGAETMSLKQSQNPDFNAFIPTNADGSEGMLYVAWEDRPGAMNRVSLQRQDDGSWNVTGAAHVDFSAVKGTLINCFGSVSPWGTPLTSEENYEAENAVNWNNPNYSTGYPNNADIDLITDYLGGEYPNPYRYGYIVEITEPTSEAPVPVKLFTLGRMAHENPVVMPDRKTVYLTDDGSSKGFFKFVADTVGDLGAGTLYAAKVVQDATADPAKAGFDISWIELGHASNAELESWIAEYDGIDRTDYVEGETSYISDAEIADYAAGTAADSRAAFLETLRTAEAMGATVEFNKMEGININLNGAADNSIPYMYVAMSSVDRAMSDGEGDIQVDANKCGVVYRLGLQADFDTIRMEPVVVGGAYDGDAENRCAVDAIANPDNIEVLDDGRVLIGEDTSNHVNNALWVYNPQGE</sequence>
<dbReference type="OrthoDB" id="9801383at2"/>